<dbReference type="Proteomes" id="UP000630149">
    <property type="component" value="Unassembled WGS sequence"/>
</dbReference>
<sequence length="61" mass="7301">MEARDKARKENEIKQDMNFSDFAYKYERRFTNAKGESCREYTFRSKSNPYLHGTHTICNEG</sequence>
<comment type="caution">
    <text evidence="1">The sequence shown here is derived from an EMBL/GenBank/DDBJ whole genome shotgun (WGS) entry which is preliminary data.</text>
</comment>
<evidence type="ECO:0000313" key="2">
    <source>
        <dbReference type="Proteomes" id="UP000630149"/>
    </source>
</evidence>
<organism evidence="1 2">
    <name type="scientific">Legionella impletisoli</name>
    <dbReference type="NCBI Taxonomy" id="343510"/>
    <lineage>
        <taxon>Bacteria</taxon>
        <taxon>Pseudomonadati</taxon>
        <taxon>Pseudomonadota</taxon>
        <taxon>Gammaproteobacteria</taxon>
        <taxon>Legionellales</taxon>
        <taxon>Legionellaceae</taxon>
        <taxon>Legionella</taxon>
    </lineage>
</organism>
<protein>
    <submittedName>
        <fullName evidence="1">Uncharacterized protein</fullName>
    </submittedName>
</protein>
<gene>
    <name evidence="1" type="ORF">GCM10007966_14310</name>
</gene>
<keyword evidence="2" id="KW-1185">Reference proteome</keyword>
<name>A0A917JXE6_9GAMM</name>
<dbReference type="AlphaFoldDB" id="A0A917JXE6"/>
<accession>A0A917JXE6</accession>
<dbReference type="EMBL" id="BMOB01000006">
    <property type="protein sequence ID" value="GGI86791.1"/>
    <property type="molecule type" value="Genomic_DNA"/>
</dbReference>
<reference evidence="1" key="2">
    <citation type="submission" date="2020-09" db="EMBL/GenBank/DDBJ databases">
        <authorList>
            <person name="Sun Q."/>
            <person name="Ohkuma M."/>
        </authorList>
    </citation>
    <scope>NUCLEOTIDE SEQUENCE</scope>
    <source>
        <strain evidence="1">JCM 13919</strain>
    </source>
</reference>
<reference evidence="1" key="1">
    <citation type="journal article" date="2014" name="Int. J. Syst. Evol. Microbiol.">
        <title>Complete genome sequence of Corynebacterium casei LMG S-19264T (=DSM 44701T), isolated from a smear-ripened cheese.</title>
        <authorList>
            <consortium name="US DOE Joint Genome Institute (JGI-PGF)"/>
            <person name="Walter F."/>
            <person name="Albersmeier A."/>
            <person name="Kalinowski J."/>
            <person name="Ruckert C."/>
        </authorList>
    </citation>
    <scope>NUCLEOTIDE SEQUENCE</scope>
    <source>
        <strain evidence="1">JCM 13919</strain>
    </source>
</reference>
<proteinExistence type="predicted"/>
<evidence type="ECO:0000313" key="1">
    <source>
        <dbReference type="EMBL" id="GGI86791.1"/>
    </source>
</evidence>